<keyword evidence="2" id="KW-1133">Transmembrane helix</keyword>
<dbReference type="CDD" id="cd00057">
    <property type="entry name" value="FA58C"/>
    <property type="match status" value="1"/>
</dbReference>
<feature type="compositionally biased region" description="Basic and acidic residues" evidence="1">
    <location>
        <begin position="836"/>
        <end position="845"/>
    </location>
</feature>
<dbReference type="SUPFAM" id="SSF49785">
    <property type="entry name" value="Galactose-binding domain-like"/>
    <property type="match status" value="2"/>
</dbReference>
<comment type="caution">
    <text evidence="3">The sequence shown here is derived from an EMBL/GenBank/DDBJ whole genome shotgun (WGS) entry which is preliminary data.</text>
</comment>
<feature type="region of interest" description="Disordered" evidence="1">
    <location>
        <begin position="811"/>
        <end position="845"/>
    </location>
</feature>
<dbReference type="InterPro" id="IPR000884">
    <property type="entry name" value="TSP1_rpt"/>
</dbReference>
<dbReference type="Proteomes" id="UP001152795">
    <property type="component" value="Unassembled WGS sequence"/>
</dbReference>
<dbReference type="OrthoDB" id="6262482at2759"/>
<evidence type="ECO:0000313" key="4">
    <source>
        <dbReference type="Proteomes" id="UP001152795"/>
    </source>
</evidence>
<organism evidence="3 4">
    <name type="scientific">Paramuricea clavata</name>
    <name type="common">Red gorgonian</name>
    <name type="synonym">Violescent sea-whip</name>
    <dbReference type="NCBI Taxonomy" id="317549"/>
    <lineage>
        <taxon>Eukaryota</taxon>
        <taxon>Metazoa</taxon>
        <taxon>Cnidaria</taxon>
        <taxon>Anthozoa</taxon>
        <taxon>Octocorallia</taxon>
        <taxon>Malacalcyonacea</taxon>
        <taxon>Plexauridae</taxon>
        <taxon>Paramuricea</taxon>
    </lineage>
</organism>
<dbReference type="Pfam" id="PF00754">
    <property type="entry name" value="F5_F8_type_C"/>
    <property type="match status" value="2"/>
</dbReference>
<keyword evidence="2" id="KW-0472">Membrane</keyword>
<dbReference type="PROSITE" id="PS01285">
    <property type="entry name" value="FA58C_1"/>
    <property type="match status" value="1"/>
</dbReference>
<evidence type="ECO:0000313" key="3">
    <source>
        <dbReference type="EMBL" id="CAB3981304.1"/>
    </source>
</evidence>
<dbReference type="InterPro" id="IPR008979">
    <property type="entry name" value="Galactose-bd-like_sf"/>
</dbReference>
<dbReference type="AlphaFoldDB" id="A0A7D9HCM4"/>
<dbReference type="SMART" id="SM00231">
    <property type="entry name" value="FA58C"/>
    <property type="match status" value="2"/>
</dbReference>
<dbReference type="PROSITE" id="PS50092">
    <property type="entry name" value="TSP1"/>
    <property type="match status" value="1"/>
</dbReference>
<dbReference type="Gene3D" id="2.60.120.260">
    <property type="entry name" value="Galactose-binding domain-like"/>
    <property type="match status" value="2"/>
</dbReference>
<feature type="compositionally biased region" description="Polar residues" evidence="1">
    <location>
        <begin position="523"/>
        <end position="545"/>
    </location>
</feature>
<evidence type="ECO:0000256" key="2">
    <source>
        <dbReference type="SAM" id="Phobius"/>
    </source>
</evidence>
<feature type="transmembrane region" description="Helical" evidence="2">
    <location>
        <begin position="405"/>
        <end position="428"/>
    </location>
</feature>
<dbReference type="PANTHER" id="PTHR24543">
    <property type="entry name" value="MULTICOPPER OXIDASE-RELATED"/>
    <property type="match status" value="1"/>
</dbReference>
<protein>
    <submittedName>
        <fullName evidence="3">Uncharacterized protein</fullName>
    </submittedName>
</protein>
<name>A0A7D9HCM4_PARCT</name>
<proteinExistence type="predicted"/>
<feature type="region of interest" description="Disordered" evidence="1">
    <location>
        <begin position="520"/>
        <end position="590"/>
    </location>
</feature>
<accession>A0A7D9HCM4</accession>
<reference evidence="3" key="1">
    <citation type="submission" date="2020-04" db="EMBL/GenBank/DDBJ databases">
        <authorList>
            <person name="Alioto T."/>
            <person name="Alioto T."/>
            <person name="Gomez Garrido J."/>
        </authorList>
    </citation>
    <scope>NUCLEOTIDE SEQUENCE</scope>
    <source>
        <strain evidence="3">A484AB</strain>
    </source>
</reference>
<dbReference type="PROSITE" id="PS50022">
    <property type="entry name" value="FA58C_3"/>
    <property type="match status" value="2"/>
</dbReference>
<keyword evidence="4" id="KW-1185">Reference proteome</keyword>
<evidence type="ECO:0000256" key="1">
    <source>
        <dbReference type="SAM" id="MobiDB-lite"/>
    </source>
</evidence>
<dbReference type="InterPro" id="IPR000421">
    <property type="entry name" value="FA58C"/>
</dbReference>
<gene>
    <name evidence="3" type="ORF">PACLA_8A047464</name>
</gene>
<dbReference type="PANTHER" id="PTHR24543:SF325">
    <property type="entry name" value="F5_8 TYPE C DOMAIN-CONTAINING PROTEIN"/>
    <property type="match status" value="1"/>
</dbReference>
<keyword evidence="2" id="KW-0812">Transmembrane</keyword>
<feature type="compositionally biased region" description="Basic and acidic residues" evidence="1">
    <location>
        <begin position="571"/>
        <end position="590"/>
    </location>
</feature>
<feature type="compositionally biased region" description="Low complexity" evidence="1">
    <location>
        <begin position="822"/>
        <end position="833"/>
    </location>
</feature>
<dbReference type="EMBL" id="CACRXK020000373">
    <property type="protein sequence ID" value="CAB3981304.1"/>
    <property type="molecule type" value="Genomic_DNA"/>
</dbReference>
<sequence length="856" mass="95005">MSNKIVSSTIKKCKVVFLFWIFLSIKFSQGVTKCGWIFRDNLINPTLSDFDASYILTAIPVVNAKQAWCIPVKNHSLTVDLGSVTNVTRLAVQGENGTEDYVTSYEVDHSEDGRVFTNIKNGLKPQCSAKEFFGAFPGMSTGSDIAESNLTISFRAQYVRFRPQESVGRLCTRIDIYGCQTDDGLRDWVPWSACTSTSQTPTGCSRSRTRTCENRREGCKGARNETETCRRSQCPGACGELGIIDDNRSINDTAFFASSYMPGFQPHRARLNGFNAWCASITDQFQYLEIDFGGETEVNEIKIQGLQSGNRSAWVTKFFLDFRRSDGSGWRDYTENNSVKIYDGNTNGSMVRSYVLPDEPSARFIRFYPLEWTNDICMRVSVSGCRVPPLSAPIASGGSEDVDEAFWILLWILLGLLLLLLLLGLLYLCCRYCPCCVCCGCCPCAKKAKKTDGTMMRELTSDEIDAPPRPGVQFATGATQTDGASALPETETQTVAIHFDGENGRAGVGAVYFSQRDGGTISGARSNEGMQTQDDQTRISTTSGLSSSRREEMMTSESRDRADGARVAGMARDRSRERIEERTTSSQYQREEYQSFAAASGRGEYLGRYDVGVSHAGERAVGQTPLAPPPVIELEVTPNQTGSWRVETVDQVNERLAYEGRSRGASELQYQKVSYRGMHDRDRARSVDGLGTSDVRGSGVVVKLDASDGRGGLRTSDAMDSRETTEYTVHLRDCPPEALARLEATEVGSRNAHERYYNQDTYRARGRAGVEKPEPEVETWKVTSIRGQAFQGTINVDTSRGHVTGQPFHYQAPLSPTSSDVSSISQYNGSSISEQYDERNSSRKEKYYKMFEYSRD</sequence>
<feature type="compositionally biased region" description="Basic and acidic residues" evidence="1">
    <location>
        <begin position="548"/>
        <end position="564"/>
    </location>
</feature>